<dbReference type="Pfam" id="PF00106">
    <property type="entry name" value="adh_short"/>
    <property type="match status" value="1"/>
</dbReference>
<dbReference type="OrthoDB" id="3772961at2"/>
<sequence length="318" mass="34341">MTVSPFARALDTALDRSVVPGFSKIGYAVRRRLPTWPADPAIGALAGRHVAVTGATSGLGTATARQLSDLGAHVHLIVRNTDKAADIAAELRGASTTWKCDIGDLDSVRDCAARILADGPPLDGLVHNAGAMPPERAESPQGHELSMSIHVLGPVLLTELLRPAMKGRDARVVFVTSGGMYTQKLPVDDPDYTHGEYSGSTAYARSKRTQVELLPILTTRWARDGISVYAMHPGWAATPGVTDSLPAFDKVMGPVLRNVDTGADTTTWLIASQPRPRGGGLWMDRRERPTSFLPRTRPTSDERRRIWEWAAQAVDLTP</sequence>
<name>A0A0A0JXI0_9MICO</name>
<dbReference type="Proteomes" id="UP000030013">
    <property type="component" value="Unassembled WGS sequence"/>
</dbReference>
<organism evidence="1 2">
    <name type="scientific">Knoellia aerolata DSM 18566</name>
    <dbReference type="NCBI Taxonomy" id="1385519"/>
    <lineage>
        <taxon>Bacteria</taxon>
        <taxon>Bacillati</taxon>
        <taxon>Actinomycetota</taxon>
        <taxon>Actinomycetes</taxon>
        <taxon>Micrococcales</taxon>
        <taxon>Intrasporangiaceae</taxon>
        <taxon>Knoellia</taxon>
    </lineage>
</organism>
<dbReference type="STRING" id="1385519.N801_15010"/>
<dbReference type="Gene3D" id="3.40.50.720">
    <property type="entry name" value="NAD(P)-binding Rossmann-like Domain"/>
    <property type="match status" value="1"/>
</dbReference>
<dbReference type="InterPro" id="IPR052992">
    <property type="entry name" value="SDR_member_12"/>
</dbReference>
<dbReference type="PRINTS" id="PR00081">
    <property type="entry name" value="GDHRDH"/>
</dbReference>
<reference evidence="1 2" key="1">
    <citation type="submission" date="2013-08" db="EMBL/GenBank/DDBJ databases">
        <title>The genome sequence of Knoellia aerolata.</title>
        <authorList>
            <person name="Zhu W."/>
            <person name="Wang G."/>
        </authorList>
    </citation>
    <scope>NUCLEOTIDE SEQUENCE [LARGE SCALE GENOMIC DNA]</scope>
    <source>
        <strain evidence="1 2">DSM 18566</strain>
    </source>
</reference>
<proteinExistence type="predicted"/>
<dbReference type="eggNOG" id="COG1028">
    <property type="taxonomic scope" value="Bacteria"/>
</dbReference>
<dbReference type="EMBL" id="AVPL01000046">
    <property type="protein sequence ID" value="KGN40286.1"/>
    <property type="molecule type" value="Genomic_DNA"/>
</dbReference>
<dbReference type="PANTHER" id="PTHR44656">
    <property type="entry name" value="DEHYDROGENASE/REDUCTASE SDR FAMILY MEMBER 12"/>
    <property type="match status" value="1"/>
</dbReference>
<dbReference type="RefSeq" id="WP_035939161.1">
    <property type="nucleotide sequence ID" value="NZ_AVPL01000046.1"/>
</dbReference>
<gene>
    <name evidence="1" type="ORF">N801_15010</name>
</gene>
<dbReference type="AlphaFoldDB" id="A0A0A0JXI0"/>
<protein>
    <recommendedName>
        <fullName evidence="3">Dehydrogenase</fullName>
    </recommendedName>
</protein>
<dbReference type="SUPFAM" id="SSF51735">
    <property type="entry name" value="NAD(P)-binding Rossmann-fold domains"/>
    <property type="match status" value="1"/>
</dbReference>
<dbReference type="InterPro" id="IPR002347">
    <property type="entry name" value="SDR_fam"/>
</dbReference>
<comment type="caution">
    <text evidence="1">The sequence shown here is derived from an EMBL/GenBank/DDBJ whole genome shotgun (WGS) entry which is preliminary data.</text>
</comment>
<dbReference type="InterPro" id="IPR036291">
    <property type="entry name" value="NAD(P)-bd_dom_sf"/>
</dbReference>
<dbReference type="PANTHER" id="PTHR44656:SF7">
    <property type="entry name" value="DEHYDROGENASE_REDUCTASE SDR FAMILY MEMBER 12"/>
    <property type="match status" value="1"/>
</dbReference>
<keyword evidence="2" id="KW-1185">Reference proteome</keyword>
<evidence type="ECO:0000313" key="1">
    <source>
        <dbReference type="EMBL" id="KGN40286.1"/>
    </source>
</evidence>
<evidence type="ECO:0000313" key="2">
    <source>
        <dbReference type="Proteomes" id="UP000030013"/>
    </source>
</evidence>
<evidence type="ECO:0008006" key="3">
    <source>
        <dbReference type="Google" id="ProtNLM"/>
    </source>
</evidence>
<accession>A0A0A0JXI0</accession>